<dbReference type="InterPro" id="IPR015813">
    <property type="entry name" value="Pyrv/PenolPyrv_kinase-like_dom"/>
</dbReference>
<dbReference type="EMBL" id="CP022684">
    <property type="protein sequence ID" value="AUM12340.1"/>
    <property type="molecule type" value="Genomic_DNA"/>
</dbReference>
<evidence type="ECO:0000256" key="4">
    <source>
        <dbReference type="ARBA" id="ARBA00022679"/>
    </source>
</evidence>
<feature type="domain" description="Pyruvate kinase barrel" evidence="14">
    <location>
        <begin position="3"/>
        <end position="328"/>
    </location>
</feature>
<keyword evidence="17" id="KW-1185">Reference proteome</keyword>
<organism evidence="16 17">
    <name type="scientific">Ketobacter alkanivorans</name>
    <dbReference type="NCBI Taxonomy" id="1917421"/>
    <lineage>
        <taxon>Bacteria</taxon>
        <taxon>Pseudomonadati</taxon>
        <taxon>Pseudomonadota</taxon>
        <taxon>Gammaproteobacteria</taxon>
        <taxon>Pseudomonadales</taxon>
        <taxon>Ketobacteraceae</taxon>
        <taxon>Ketobacter</taxon>
    </lineage>
</organism>
<dbReference type="InterPro" id="IPR001697">
    <property type="entry name" value="Pyr_Knase"/>
</dbReference>
<dbReference type="InterPro" id="IPR015795">
    <property type="entry name" value="Pyrv_Knase_C"/>
</dbReference>
<evidence type="ECO:0000256" key="12">
    <source>
        <dbReference type="NCBIfam" id="TIGR01064"/>
    </source>
</evidence>
<evidence type="ECO:0000256" key="7">
    <source>
        <dbReference type="ARBA" id="ARBA00022777"/>
    </source>
</evidence>
<dbReference type="EC" id="2.7.1.40" evidence="3 12"/>
<keyword evidence="9 13" id="KW-0460">Magnesium</keyword>
<dbReference type="SUPFAM" id="SSF52935">
    <property type="entry name" value="PK C-terminal domain-like"/>
    <property type="match status" value="1"/>
</dbReference>
<evidence type="ECO:0000256" key="9">
    <source>
        <dbReference type="ARBA" id="ARBA00022842"/>
    </source>
</evidence>
<gene>
    <name evidence="16" type="primary">pyk</name>
    <name evidence="16" type="ORF">Kalk_07895</name>
</gene>
<comment type="similarity">
    <text evidence="2 13">Belongs to the pyruvate kinase family.</text>
</comment>
<dbReference type="Gene3D" id="3.20.20.60">
    <property type="entry name" value="Phosphoenolpyruvate-binding domains"/>
    <property type="match status" value="1"/>
</dbReference>
<dbReference type="UniPathway" id="UPA00109">
    <property type="reaction ID" value="UER00188"/>
</dbReference>
<dbReference type="OrthoDB" id="9812123at2"/>
<dbReference type="GO" id="GO:0016301">
    <property type="term" value="F:kinase activity"/>
    <property type="evidence" value="ECO:0007669"/>
    <property type="project" value="UniProtKB-KW"/>
</dbReference>
<dbReference type="GO" id="GO:0004743">
    <property type="term" value="F:pyruvate kinase activity"/>
    <property type="evidence" value="ECO:0007669"/>
    <property type="project" value="UniProtKB-UniRule"/>
</dbReference>
<name>A0A2K9LJC6_9GAMM</name>
<dbReference type="NCBIfam" id="NF004491">
    <property type="entry name" value="PRK05826.1"/>
    <property type="match status" value="1"/>
</dbReference>
<dbReference type="AlphaFoldDB" id="A0A2K9LJC6"/>
<dbReference type="GO" id="GO:0000287">
    <property type="term" value="F:magnesium ion binding"/>
    <property type="evidence" value="ECO:0007669"/>
    <property type="project" value="UniProtKB-UniRule"/>
</dbReference>
<dbReference type="NCBIfam" id="NF004978">
    <property type="entry name" value="PRK06354.1"/>
    <property type="match status" value="1"/>
</dbReference>
<dbReference type="KEGG" id="kak:Kalk_07895"/>
<evidence type="ECO:0000313" key="16">
    <source>
        <dbReference type="EMBL" id="AUM12340.1"/>
    </source>
</evidence>
<evidence type="ECO:0000256" key="2">
    <source>
        <dbReference type="ARBA" id="ARBA00008663"/>
    </source>
</evidence>
<dbReference type="NCBIfam" id="TIGR01064">
    <property type="entry name" value="pyruv_kin"/>
    <property type="match status" value="1"/>
</dbReference>
<feature type="domain" description="Pyruvate kinase C-terminal" evidence="15">
    <location>
        <begin position="360"/>
        <end position="475"/>
    </location>
</feature>
<keyword evidence="11 16" id="KW-0670">Pyruvate</keyword>
<keyword evidence="6" id="KW-0547">Nucleotide-binding</keyword>
<dbReference type="InterPro" id="IPR036918">
    <property type="entry name" value="Pyrv_Knase_C_sf"/>
</dbReference>
<evidence type="ECO:0000256" key="13">
    <source>
        <dbReference type="RuleBase" id="RU000504"/>
    </source>
</evidence>
<evidence type="ECO:0000256" key="5">
    <source>
        <dbReference type="ARBA" id="ARBA00022723"/>
    </source>
</evidence>
<comment type="pathway">
    <text evidence="1 13">Carbohydrate degradation; glycolysis; pyruvate from D-glyceraldehyde 3-phosphate: step 5/5.</text>
</comment>
<dbReference type="PRINTS" id="PR01050">
    <property type="entry name" value="PYRUVTKNASE"/>
</dbReference>
<evidence type="ECO:0000256" key="3">
    <source>
        <dbReference type="ARBA" id="ARBA00012142"/>
    </source>
</evidence>
<dbReference type="InterPro" id="IPR040442">
    <property type="entry name" value="Pyrv_kinase-like_dom_sf"/>
</dbReference>
<accession>A0A2K9LJC6</accession>
<evidence type="ECO:0000256" key="1">
    <source>
        <dbReference type="ARBA" id="ARBA00004997"/>
    </source>
</evidence>
<keyword evidence="5" id="KW-0479">Metal-binding</keyword>
<keyword evidence="7 13" id="KW-0418">Kinase</keyword>
<dbReference type="InterPro" id="IPR015793">
    <property type="entry name" value="Pyrv_Knase_brl"/>
</dbReference>
<dbReference type="FunFam" id="2.40.33.10:FF:000001">
    <property type="entry name" value="Pyruvate kinase"/>
    <property type="match status" value="1"/>
</dbReference>
<dbReference type="SUPFAM" id="SSF51621">
    <property type="entry name" value="Phosphoenolpyruvate/pyruvate domain"/>
    <property type="match status" value="1"/>
</dbReference>
<dbReference type="Gene3D" id="3.40.1380.20">
    <property type="entry name" value="Pyruvate kinase, C-terminal domain"/>
    <property type="match status" value="1"/>
</dbReference>
<evidence type="ECO:0000256" key="8">
    <source>
        <dbReference type="ARBA" id="ARBA00022840"/>
    </source>
</evidence>
<evidence type="ECO:0000259" key="15">
    <source>
        <dbReference type="Pfam" id="PF02887"/>
    </source>
</evidence>
<dbReference type="GO" id="GO:0005524">
    <property type="term" value="F:ATP binding"/>
    <property type="evidence" value="ECO:0007669"/>
    <property type="project" value="UniProtKB-KW"/>
</dbReference>
<comment type="catalytic activity">
    <reaction evidence="13">
        <text>pyruvate + ATP = phosphoenolpyruvate + ADP + H(+)</text>
        <dbReference type="Rhea" id="RHEA:18157"/>
        <dbReference type="ChEBI" id="CHEBI:15361"/>
        <dbReference type="ChEBI" id="CHEBI:15378"/>
        <dbReference type="ChEBI" id="CHEBI:30616"/>
        <dbReference type="ChEBI" id="CHEBI:58702"/>
        <dbReference type="ChEBI" id="CHEBI:456216"/>
        <dbReference type="EC" id="2.7.1.40"/>
    </reaction>
</comment>
<proteinExistence type="inferred from homology"/>
<dbReference type="InterPro" id="IPR011037">
    <property type="entry name" value="Pyrv_Knase-like_insert_dom_sf"/>
</dbReference>
<evidence type="ECO:0000256" key="11">
    <source>
        <dbReference type="ARBA" id="ARBA00023317"/>
    </source>
</evidence>
<keyword evidence="8" id="KW-0067">ATP-binding</keyword>
<evidence type="ECO:0000313" key="17">
    <source>
        <dbReference type="Proteomes" id="UP000235116"/>
    </source>
</evidence>
<dbReference type="InterPro" id="IPR015806">
    <property type="entry name" value="Pyrv_Knase_insert_dom_sf"/>
</dbReference>
<dbReference type="RefSeq" id="WP_101893676.1">
    <property type="nucleotide sequence ID" value="NZ_CP022684.1"/>
</dbReference>
<dbReference type="Pfam" id="PF02887">
    <property type="entry name" value="PK_C"/>
    <property type="match status" value="1"/>
</dbReference>
<sequence>MVRRTKIVATVGPACDSEAMLKSLIECGVNVFRLNFSHGSAQHHMEVGERIRKVSSEIGTSVATLVDLQGPKIRIARFQAGEITLKNGASFILDAEMDESAGDQHAVGLAYKELPNDCMAGDTLLLNDGLIELLVERVEGSAVHCRVVLGGVLSDKKGLNRKGGGLTAKALTDKDIEDIRTAAEMDVDYVALSFPRDAADVEEARNLYRSAGGNGGIVAKIERAEAVADDATLDAIILASDGVMVARGDLAVEIGDAELVGVQKHITWRARHLNRFVITATQMMESMINNPQPTRAEISDVANAVLDGTDAVMLSAETATGQFPEATVQAMHRIIMGAERSPQMRDLFKQDDHAPVKIDESIAAAAMYVANRLPGVKAIIAMTETGATPMMMSRIRSGLPIFAFTPHAACQRRLAVYRGIRTVNFDSASIPPIKVNQQVVDALVEQSVLVNGDKVILTKGDFVNVNGGTNTLKIVEVGREIL</sequence>
<dbReference type="GO" id="GO:0030955">
    <property type="term" value="F:potassium ion binding"/>
    <property type="evidence" value="ECO:0007669"/>
    <property type="project" value="UniProtKB-UniRule"/>
</dbReference>
<evidence type="ECO:0000256" key="6">
    <source>
        <dbReference type="ARBA" id="ARBA00022741"/>
    </source>
</evidence>
<keyword evidence="10 13" id="KW-0324">Glycolysis</keyword>
<protein>
    <recommendedName>
        <fullName evidence="3 12">Pyruvate kinase</fullName>
        <ecNumber evidence="3 12">2.7.1.40</ecNumber>
    </recommendedName>
</protein>
<dbReference type="Proteomes" id="UP000235116">
    <property type="component" value="Chromosome"/>
</dbReference>
<keyword evidence="4 13" id="KW-0808">Transferase</keyword>
<dbReference type="SUPFAM" id="SSF50800">
    <property type="entry name" value="PK beta-barrel domain-like"/>
    <property type="match status" value="1"/>
</dbReference>
<dbReference type="Gene3D" id="2.40.33.10">
    <property type="entry name" value="PK beta-barrel domain-like"/>
    <property type="match status" value="1"/>
</dbReference>
<evidence type="ECO:0000259" key="14">
    <source>
        <dbReference type="Pfam" id="PF00224"/>
    </source>
</evidence>
<dbReference type="PANTHER" id="PTHR11817">
    <property type="entry name" value="PYRUVATE KINASE"/>
    <property type="match status" value="1"/>
</dbReference>
<evidence type="ECO:0000256" key="10">
    <source>
        <dbReference type="ARBA" id="ARBA00023152"/>
    </source>
</evidence>
<reference evidence="17" key="1">
    <citation type="submission" date="2017-08" db="EMBL/GenBank/DDBJ databases">
        <title>Direct submision.</title>
        <authorList>
            <person name="Kim S.-J."/>
            <person name="Rhee S.-K."/>
        </authorList>
    </citation>
    <scope>NUCLEOTIDE SEQUENCE [LARGE SCALE GENOMIC DNA]</scope>
    <source>
        <strain evidence="17">GI5</strain>
    </source>
</reference>
<dbReference type="Pfam" id="PF00224">
    <property type="entry name" value="PK"/>
    <property type="match status" value="1"/>
</dbReference>